<evidence type="ECO:0000313" key="2">
    <source>
        <dbReference type="Proteomes" id="UP001141327"/>
    </source>
</evidence>
<evidence type="ECO:0000313" key="1">
    <source>
        <dbReference type="EMBL" id="KAJ4458353.1"/>
    </source>
</evidence>
<dbReference type="EMBL" id="JAPMOS010000030">
    <property type="protein sequence ID" value="KAJ4458353.1"/>
    <property type="molecule type" value="Genomic_DNA"/>
</dbReference>
<comment type="caution">
    <text evidence="1">The sequence shown here is derived from an EMBL/GenBank/DDBJ whole genome shotgun (WGS) entry which is preliminary data.</text>
</comment>
<proteinExistence type="predicted"/>
<organism evidence="1 2">
    <name type="scientific">Paratrimastix pyriformis</name>
    <dbReference type="NCBI Taxonomy" id="342808"/>
    <lineage>
        <taxon>Eukaryota</taxon>
        <taxon>Metamonada</taxon>
        <taxon>Preaxostyla</taxon>
        <taxon>Paratrimastigidae</taxon>
        <taxon>Paratrimastix</taxon>
    </lineage>
</organism>
<keyword evidence="2" id="KW-1185">Reference proteome</keyword>
<accession>A0ABQ8UGH3</accession>
<protein>
    <submittedName>
        <fullName evidence="1">Uncharacterized protein</fullName>
    </submittedName>
</protein>
<reference evidence="1" key="1">
    <citation type="journal article" date="2022" name="bioRxiv">
        <title>Genomics of Preaxostyla Flagellates Illuminates Evolutionary Transitions and the Path Towards Mitochondrial Loss.</title>
        <authorList>
            <person name="Novak L.V.F."/>
            <person name="Treitli S.C."/>
            <person name="Pyrih J."/>
            <person name="Halakuc P."/>
            <person name="Pipaliya S.V."/>
            <person name="Vacek V."/>
            <person name="Brzon O."/>
            <person name="Soukal P."/>
            <person name="Eme L."/>
            <person name="Dacks J.B."/>
            <person name="Karnkowska A."/>
            <person name="Elias M."/>
            <person name="Hampl V."/>
        </authorList>
    </citation>
    <scope>NUCLEOTIDE SEQUENCE</scope>
    <source>
        <strain evidence="1">RCP-MX</strain>
    </source>
</reference>
<dbReference type="Proteomes" id="UP001141327">
    <property type="component" value="Unassembled WGS sequence"/>
</dbReference>
<sequence length="141" mass="15381">MCLRRPISATGRQKGVLLRSAQMGAAAVPFNFPNTFGTPRGTGEARNERGTEPNLFLFGLSSTDWLVTLVLAPPCRRTSSRPFPPGFTASLAFYRNLKPRFRGLDPAFGGIIFRSRAAASHLIGYLQSQYHGLPSSNLHSS</sequence>
<gene>
    <name evidence="1" type="ORF">PAPYR_5899</name>
</gene>
<name>A0ABQ8UGH3_9EUKA</name>